<organism evidence="1 2">
    <name type="scientific">Terrimesophilobacter mesophilus</name>
    <dbReference type="NCBI Taxonomy" id="433647"/>
    <lineage>
        <taxon>Bacteria</taxon>
        <taxon>Bacillati</taxon>
        <taxon>Actinomycetota</taxon>
        <taxon>Actinomycetes</taxon>
        <taxon>Micrococcales</taxon>
        <taxon>Microbacteriaceae</taxon>
        <taxon>Terrimesophilobacter</taxon>
    </lineage>
</organism>
<evidence type="ECO:0000313" key="1">
    <source>
        <dbReference type="EMBL" id="TFB79943.1"/>
    </source>
</evidence>
<sequence length="138" mass="14453">MTDQNSTRAQKRSLISLVASLPGLLIELVKSELEQLKTELIRKAKHAGIGIGFLAAAGVFAFFAVGVLTAAAILGLAVVLPAWLAALIVAAVLLVAVTIFVLLGVAQLKKTSPEPTETIASVRSDIRAIKGTTKRSRP</sequence>
<comment type="caution">
    <text evidence="1">The sequence shown here is derived from an EMBL/GenBank/DDBJ whole genome shotgun (WGS) entry which is preliminary data.</text>
</comment>
<gene>
    <name evidence="1" type="ORF">E3N84_07730</name>
</gene>
<dbReference type="RefSeq" id="WP_104095809.1">
    <property type="nucleotide sequence ID" value="NZ_JACHBP010000001.1"/>
</dbReference>
<dbReference type="Proteomes" id="UP000298488">
    <property type="component" value="Unassembled WGS sequence"/>
</dbReference>
<dbReference type="OrthoDB" id="5122083at2"/>
<protein>
    <submittedName>
        <fullName evidence="1">Phage holin family protein</fullName>
    </submittedName>
</protein>
<dbReference type="EMBL" id="SOFI01000003">
    <property type="protein sequence ID" value="TFB79943.1"/>
    <property type="molecule type" value="Genomic_DNA"/>
</dbReference>
<name>A0A4R8VAX7_9MICO</name>
<dbReference type="AlphaFoldDB" id="A0A4R8VAX7"/>
<dbReference type="InterPro" id="IPR009937">
    <property type="entry name" value="Phage_holin_3_6"/>
</dbReference>
<evidence type="ECO:0000313" key="2">
    <source>
        <dbReference type="Proteomes" id="UP000298488"/>
    </source>
</evidence>
<keyword evidence="2" id="KW-1185">Reference proteome</keyword>
<reference evidence="1 2" key="1">
    <citation type="submission" date="2019-03" db="EMBL/GenBank/DDBJ databases">
        <title>Genomics of glacier-inhabiting Cryobacterium strains.</title>
        <authorList>
            <person name="Liu Q."/>
            <person name="Xin Y.-H."/>
        </authorList>
    </citation>
    <scope>NUCLEOTIDE SEQUENCE [LARGE SCALE GENOMIC DNA]</scope>
    <source>
        <strain evidence="1 2">CGMCC 1.10440</strain>
    </source>
</reference>
<dbReference type="Pfam" id="PF07332">
    <property type="entry name" value="Phage_holin_3_6"/>
    <property type="match status" value="1"/>
</dbReference>
<proteinExistence type="predicted"/>
<accession>A0A4R8VAX7</accession>